<dbReference type="EMBL" id="KQ242086">
    <property type="protein sequence ID" value="KNC80952.1"/>
    <property type="molecule type" value="Genomic_DNA"/>
</dbReference>
<organism evidence="2 3">
    <name type="scientific">Sphaeroforma arctica JP610</name>
    <dbReference type="NCBI Taxonomy" id="667725"/>
    <lineage>
        <taxon>Eukaryota</taxon>
        <taxon>Ichthyosporea</taxon>
        <taxon>Ichthyophonida</taxon>
        <taxon>Sphaeroforma</taxon>
    </lineage>
</organism>
<protein>
    <submittedName>
        <fullName evidence="2">Uncharacterized protein</fullName>
    </submittedName>
</protein>
<gene>
    <name evidence="2" type="ORF">SARC_06701</name>
</gene>
<dbReference type="Proteomes" id="UP000054560">
    <property type="component" value="Unassembled WGS sequence"/>
</dbReference>
<keyword evidence="3" id="KW-1185">Reference proteome</keyword>
<evidence type="ECO:0000313" key="3">
    <source>
        <dbReference type="Proteomes" id="UP000054560"/>
    </source>
</evidence>
<dbReference type="GeneID" id="25907205"/>
<feature type="compositionally biased region" description="Basic residues" evidence="1">
    <location>
        <begin position="205"/>
        <end position="214"/>
    </location>
</feature>
<evidence type="ECO:0000313" key="2">
    <source>
        <dbReference type="EMBL" id="KNC80952.1"/>
    </source>
</evidence>
<evidence type="ECO:0000256" key="1">
    <source>
        <dbReference type="SAM" id="MobiDB-lite"/>
    </source>
</evidence>
<accession>A0A0L0FVT8</accession>
<sequence>MRRTRDVAFPCLRETKDIAFKKRQKRWNDSKKIVEFEVGDIVNIMARNSDTTVLTAKYIGPIKMISVADKKIGTYGVINVDGSSALNIGHIAFRRQKLSFVAHVKLLHLLCLTGLRRFSLSTNINDDMTHSTMKFEDGVQYDLSLFDDPGLLKAFDKEFRKRLHKYKADDDAILPSSCSQDHGMYVPPKGTKKTSYPLSIGPQGPRHKRLKVTE</sequence>
<dbReference type="AlphaFoldDB" id="A0A0L0FVT8"/>
<feature type="region of interest" description="Disordered" evidence="1">
    <location>
        <begin position="185"/>
        <end position="214"/>
    </location>
</feature>
<name>A0A0L0FVT8_9EUKA</name>
<proteinExistence type="predicted"/>
<reference evidence="2 3" key="1">
    <citation type="submission" date="2011-02" db="EMBL/GenBank/DDBJ databases">
        <title>The Genome Sequence of Sphaeroforma arctica JP610.</title>
        <authorList>
            <consortium name="The Broad Institute Genome Sequencing Platform"/>
            <person name="Russ C."/>
            <person name="Cuomo C."/>
            <person name="Young S.K."/>
            <person name="Zeng Q."/>
            <person name="Gargeya S."/>
            <person name="Alvarado L."/>
            <person name="Berlin A."/>
            <person name="Chapman S.B."/>
            <person name="Chen Z."/>
            <person name="Freedman E."/>
            <person name="Gellesch M."/>
            <person name="Goldberg J."/>
            <person name="Griggs A."/>
            <person name="Gujja S."/>
            <person name="Heilman E."/>
            <person name="Heiman D."/>
            <person name="Howarth C."/>
            <person name="Mehta T."/>
            <person name="Neiman D."/>
            <person name="Pearson M."/>
            <person name="Roberts A."/>
            <person name="Saif S."/>
            <person name="Shea T."/>
            <person name="Shenoy N."/>
            <person name="Sisk P."/>
            <person name="Stolte C."/>
            <person name="Sykes S."/>
            <person name="White J."/>
            <person name="Yandava C."/>
            <person name="Burger G."/>
            <person name="Gray M.W."/>
            <person name="Holland P.W.H."/>
            <person name="King N."/>
            <person name="Lang F.B.F."/>
            <person name="Roger A.J."/>
            <person name="Ruiz-Trillo I."/>
            <person name="Haas B."/>
            <person name="Nusbaum C."/>
            <person name="Birren B."/>
        </authorList>
    </citation>
    <scope>NUCLEOTIDE SEQUENCE [LARGE SCALE GENOMIC DNA]</scope>
    <source>
        <strain evidence="2 3">JP610</strain>
    </source>
</reference>
<dbReference type="RefSeq" id="XP_014154854.1">
    <property type="nucleotide sequence ID" value="XM_014299379.1"/>
</dbReference>